<gene>
    <name evidence="2" type="ORF">AC244_31050</name>
</gene>
<sequence>MTTLFVRHEVSDYAAWRRVYDAFSPMQKANGVLAEAVYQATDNPNDVTVTHEFATLEAAQAFGKLDELKAAMRQGGVLGTPTVWFTNKA</sequence>
<dbReference type="AlphaFoldDB" id="A0A0L8BFM0"/>
<feature type="domain" description="ABM" evidence="1">
    <location>
        <begin position="15"/>
        <end position="73"/>
    </location>
</feature>
<accession>A0A0L8BFM0</accession>
<dbReference type="OrthoDB" id="5738530at2"/>
<dbReference type="Proteomes" id="UP000037425">
    <property type="component" value="Unassembled WGS sequence"/>
</dbReference>
<reference evidence="3" key="1">
    <citation type="submission" date="2015-07" db="EMBL/GenBank/DDBJ databases">
        <title>Whole genome sequence of an Ensifer adhaerens strain isolated from a cave pool in the Wind Cave National Park.</title>
        <authorList>
            <person name="Eng W.W.H."/>
            <person name="Gan H.M."/>
            <person name="Barton H.A."/>
            <person name="Savka M.A."/>
        </authorList>
    </citation>
    <scope>NUCLEOTIDE SEQUENCE [LARGE SCALE GENOMIC DNA]</scope>
    <source>
        <strain evidence="3">SD006</strain>
    </source>
</reference>
<evidence type="ECO:0000313" key="2">
    <source>
        <dbReference type="EMBL" id="KOF13452.1"/>
    </source>
</evidence>
<dbReference type="InterPro" id="IPR007138">
    <property type="entry name" value="ABM_dom"/>
</dbReference>
<name>A0A0L8BFM0_ENSAD</name>
<dbReference type="RefSeq" id="WP_053252671.1">
    <property type="nucleotide sequence ID" value="NZ_LGAP01000037.1"/>
</dbReference>
<dbReference type="Pfam" id="PF03992">
    <property type="entry name" value="ABM"/>
    <property type="match status" value="1"/>
</dbReference>
<dbReference type="EMBL" id="LGAP01000037">
    <property type="protein sequence ID" value="KOF13452.1"/>
    <property type="molecule type" value="Genomic_DNA"/>
</dbReference>
<evidence type="ECO:0000259" key="1">
    <source>
        <dbReference type="Pfam" id="PF03992"/>
    </source>
</evidence>
<comment type="caution">
    <text evidence="2">The sequence shown here is derived from an EMBL/GenBank/DDBJ whole genome shotgun (WGS) entry which is preliminary data.</text>
</comment>
<proteinExistence type="predicted"/>
<organism evidence="2 3">
    <name type="scientific">Ensifer adhaerens</name>
    <name type="common">Sinorhizobium morelense</name>
    <dbReference type="NCBI Taxonomy" id="106592"/>
    <lineage>
        <taxon>Bacteria</taxon>
        <taxon>Pseudomonadati</taxon>
        <taxon>Pseudomonadota</taxon>
        <taxon>Alphaproteobacteria</taxon>
        <taxon>Hyphomicrobiales</taxon>
        <taxon>Rhizobiaceae</taxon>
        <taxon>Sinorhizobium/Ensifer group</taxon>
        <taxon>Ensifer</taxon>
    </lineage>
</organism>
<dbReference type="SUPFAM" id="SSF54909">
    <property type="entry name" value="Dimeric alpha+beta barrel"/>
    <property type="match status" value="1"/>
</dbReference>
<dbReference type="InterPro" id="IPR011008">
    <property type="entry name" value="Dimeric_a/b-barrel"/>
</dbReference>
<protein>
    <submittedName>
        <fullName evidence="2">Cyclase</fullName>
    </submittedName>
</protein>
<dbReference type="PATRIC" id="fig|106592.7.peg.5399"/>
<evidence type="ECO:0000313" key="3">
    <source>
        <dbReference type="Proteomes" id="UP000037425"/>
    </source>
</evidence>